<dbReference type="PANTHER" id="PTHR13250:SF1">
    <property type="entry name" value="PROGRAMMED CELL DEATH PROTEIN 10"/>
    <property type="match status" value="1"/>
</dbReference>
<dbReference type="InterPro" id="IPR048288">
    <property type="entry name" value="PDCD10_N"/>
</dbReference>
<evidence type="ECO:0000313" key="12">
    <source>
        <dbReference type="EMBL" id="EDQ87674.1"/>
    </source>
</evidence>
<proteinExistence type="inferred from homology"/>
<keyword evidence="8" id="KW-0053">Apoptosis</keyword>
<dbReference type="Pfam" id="PF06840">
    <property type="entry name" value="PDC10_C"/>
    <property type="match status" value="1"/>
</dbReference>
<dbReference type="KEGG" id="mbr:MONBRDRAFT_33234"/>
<dbReference type="Gene3D" id="1.20.120.330">
    <property type="entry name" value="Nucleotidyltransferases domain 2"/>
    <property type="match status" value="1"/>
</dbReference>
<dbReference type="GO" id="GO:0000139">
    <property type="term" value="C:Golgi membrane"/>
    <property type="evidence" value="ECO:0007669"/>
    <property type="project" value="UniProtKB-SubCell"/>
</dbReference>
<accession>A9V4A4</accession>
<keyword evidence="9" id="KW-0333">Golgi apparatus</keyword>
<protein>
    <recommendedName>
        <fullName evidence="11">Programmed cell death protein 10 dimerisation domain-containing protein</fullName>
    </recommendedName>
</protein>
<dbReference type="Gene3D" id="1.10.12.70">
    <property type="match status" value="1"/>
</dbReference>
<keyword evidence="5" id="KW-1003">Cell membrane</keyword>
<dbReference type="GO" id="GO:0019901">
    <property type="term" value="F:protein kinase binding"/>
    <property type="evidence" value="ECO:0000318"/>
    <property type="project" value="GO_Central"/>
</dbReference>
<keyword evidence="13" id="KW-1185">Reference proteome</keyword>
<comment type="subcellular location">
    <subcellularLocation>
        <location evidence="2">Cell membrane</location>
        <topology evidence="2">Peripheral membrane protein</topology>
        <orientation evidence="2">Cytoplasmic side</orientation>
    </subcellularLocation>
    <subcellularLocation>
        <location evidence="3">Cytoplasm</location>
    </subcellularLocation>
    <subcellularLocation>
        <location evidence="1">Golgi apparatus membrane</location>
        <topology evidence="1">Peripheral membrane protein</topology>
        <orientation evidence="1">Cytoplasmic side</orientation>
    </subcellularLocation>
</comment>
<evidence type="ECO:0000256" key="8">
    <source>
        <dbReference type="ARBA" id="ARBA00022703"/>
    </source>
</evidence>
<evidence type="ECO:0000313" key="13">
    <source>
        <dbReference type="Proteomes" id="UP000001357"/>
    </source>
</evidence>
<sequence length="211" mass="23192">MTAPPAASIALHAVVFPSIEELEQADASAAAALQSLRAALEKAEAHNPGFVHEFVDQVLERAQSKGGTDISEQLLRKANSDIESYRFDTKTPELKDLLQRAEALKEILSTIPDEVQNRTRFLGIIRKIAESIKEVLDAVNAVATNNADVMGDHITGLQQQRKTFVRGSKSFSDTLKQYFKDNKAPVLFKAAHRLIDQTNSLLRTIKAAVDA</sequence>
<dbReference type="OMA" id="YQCLYSG"/>
<dbReference type="eggNOG" id="KOG4025">
    <property type="taxonomic scope" value="Eukaryota"/>
</dbReference>
<dbReference type="EMBL" id="CH991558">
    <property type="protein sequence ID" value="EDQ87674.1"/>
    <property type="molecule type" value="Genomic_DNA"/>
</dbReference>
<keyword evidence="10" id="KW-0472">Membrane</keyword>
<reference evidence="12 13" key="1">
    <citation type="journal article" date="2008" name="Nature">
        <title>The genome of the choanoflagellate Monosiga brevicollis and the origin of metazoans.</title>
        <authorList>
            <consortium name="JGI Sequencing"/>
            <person name="King N."/>
            <person name="Westbrook M.J."/>
            <person name="Young S.L."/>
            <person name="Kuo A."/>
            <person name="Abedin M."/>
            <person name="Chapman J."/>
            <person name="Fairclough S."/>
            <person name="Hellsten U."/>
            <person name="Isogai Y."/>
            <person name="Letunic I."/>
            <person name="Marr M."/>
            <person name="Pincus D."/>
            <person name="Putnam N."/>
            <person name="Rokas A."/>
            <person name="Wright K.J."/>
            <person name="Zuzow R."/>
            <person name="Dirks W."/>
            <person name="Good M."/>
            <person name="Goodstein D."/>
            <person name="Lemons D."/>
            <person name="Li W."/>
            <person name="Lyons J.B."/>
            <person name="Morris A."/>
            <person name="Nichols S."/>
            <person name="Richter D.J."/>
            <person name="Salamov A."/>
            <person name="Bork P."/>
            <person name="Lim W.A."/>
            <person name="Manning G."/>
            <person name="Miller W.T."/>
            <person name="McGinnis W."/>
            <person name="Shapiro H."/>
            <person name="Tjian R."/>
            <person name="Grigoriev I.V."/>
            <person name="Rokhsar D."/>
        </authorList>
    </citation>
    <scope>NUCLEOTIDE SEQUENCE [LARGE SCALE GENOMIC DNA]</scope>
    <source>
        <strain evidence="13">MX1 / ATCC 50154</strain>
    </source>
</reference>
<dbReference type="InterPro" id="IPR046409">
    <property type="entry name" value="PDC10_dimerisation_sf"/>
</dbReference>
<dbReference type="Proteomes" id="UP000001357">
    <property type="component" value="Unassembled WGS sequence"/>
</dbReference>
<feature type="domain" description="Programmed cell death protein 10 dimerisation" evidence="11">
    <location>
        <begin position="5"/>
        <end position="63"/>
    </location>
</feature>
<dbReference type="GO" id="GO:0006915">
    <property type="term" value="P:apoptotic process"/>
    <property type="evidence" value="ECO:0007669"/>
    <property type="project" value="UniProtKB-KW"/>
</dbReference>
<comment type="similarity">
    <text evidence="4">Belongs to the PDCD10 family.</text>
</comment>
<keyword evidence="6" id="KW-0963">Cytoplasm</keyword>
<evidence type="ECO:0000256" key="1">
    <source>
        <dbReference type="ARBA" id="ARBA00004255"/>
    </source>
</evidence>
<evidence type="ECO:0000256" key="4">
    <source>
        <dbReference type="ARBA" id="ARBA00009181"/>
    </source>
</evidence>
<evidence type="ECO:0000256" key="7">
    <source>
        <dbReference type="ARBA" id="ARBA00022657"/>
    </source>
</evidence>
<dbReference type="STRING" id="81824.A9V4A4"/>
<evidence type="ECO:0000256" key="6">
    <source>
        <dbReference type="ARBA" id="ARBA00022490"/>
    </source>
</evidence>
<dbReference type="GO" id="GO:0090443">
    <property type="term" value="C:FAR/SIN/STRIPAK complex"/>
    <property type="evidence" value="ECO:0000318"/>
    <property type="project" value="GO_Central"/>
</dbReference>
<dbReference type="GeneID" id="5892894"/>
<keyword evidence="7" id="KW-0037">Angiogenesis</keyword>
<evidence type="ECO:0000256" key="3">
    <source>
        <dbReference type="ARBA" id="ARBA00004496"/>
    </source>
</evidence>
<dbReference type="AlphaFoldDB" id="A9V4A4"/>
<dbReference type="InterPro" id="IPR009652">
    <property type="entry name" value="PDCD10"/>
</dbReference>
<evidence type="ECO:0000256" key="2">
    <source>
        <dbReference type="ARBA" id="ARBA00004413"/>
    </source>
</evidence>
<dbReference type="RefSeq" id="XP_001747594.1">
    <property type="nucleotide sequence ID" value="XM_001747542.1"/>
</dbReference>
<dbReference type="FunCoup" id="A9V4A4">
    <property type="interactions" value="1430"/>
</dbReference>
<evidence type="ECO:0000256" key="5">
    <source>
        <dbReference type="ARBA" id="ARBA00022475"/>
    </source>
</evidence>
<gene>
    <name evidence="12" type="ORF">MONBRDRAFT_33234</name>
</gene>
<evidence type="ECO:0000256" key="10">
    <source>
        <dbReference type="ARBA" id="ARBA00023136"/>
    </source>
</evidence>
<dbReference type="InParanoid" id="A9V4A4"/>
<dbReference type="Pfam" id="PF20929">
    <property type="entry name" value="PDCD10_N"/>
    <property type="match status" value="1"/>
</dbReference>
<dbReference type="GO" id="GO:0005886">
    <property type="term" value="C:plasma membrane"/>
    <property type="evidence" value="ECO:0007669"/>
    <property type="project" value="UniProtKB-SubCell"/>
</dbReference>
<evidence type="ECO:0000259" key="11">
    <source>
        <dbReference type="Pfam" id="PF20929"/>
    </source>
</evidence>
<name>A9V4A4_MONBE</name>
<evidence type="ECO:0000256" key="9">
    <source>
        <dbReference type="ARBA" id="ARBA00023034"/>
    </source>
</evidence>
<organism evidence="12 13">
    <name type="scientific">Monosiga brevicollis</name>
    <name type="common">Choanoflagellate</name>
    <dbReference type="NCBI Taxonomy" id="81824"/>
    <lineage>
        <taxon>Eukaryota</taxon>
        <taxon>Choanoflagellata</taxon>
        <taxon>Craspedida</taxon>
        <taxon>Salpingoecidae</taxon>
        <taxon>Monosiga</taxon>
    </lineage>
</organism>
<dbReference type="PANTHER" id="PTHR13250">
    <property type="entry name" value="TF-1 CELL APOPTOSIS RELATED PROTEIN-15"/>
    <property type="match status" value="1"/>
</dbReference>
<dbReference type="GO" id="GO:0090168">
    <property type="term" value="P:Golgi reassembly"/>
    <property type="evidence" value="ECO:0000318"/>
    <property type="project" value="GO_Central"/>
</dbReference>